<keyword evidence="2" id="KW-1185">Reference proteome</keyword>
<reference evidence="1 2" key="1">
    <citation type="submission" date="2015-10" db="EMBL/GenBank/DDBJ databases">
        <title>Genome analyses suggest a sexual origin of heterokaryosis in a supposedly ancient asexual fungus.</title>
        <authorList>
            <person name="Ropars J."/>
            <person name="Sedzielewska K."/>
            <person name="Noel J."/>
            <person name="Charron P."/>
            <person name="Farinelli L."/>
            <person name="Marton T."/>
            <person name="Kruger M."/>
            <person name="Pelin A."/>
            <person name="Brachmann A."/>
            <person name="Corradi N."/>
        </authorList>
    </citation>
    <scope>NUCLEOTIDE SEQUENCE [LARGE SCALE GENOMIC DNA]</scope>
    <source>
        <strain evidence="1 2">A4</strain>
    </source>
</reference>
<dbReference type="AlphaFoldDB" id="A0A2I1H186"/>
<gene>
    <name evidence="1" type="ORF">RhiirA4_470426</name>
</gene>
<dbReference type="VEuPathDB" id="FungiDB:RhiirFUN_000726"/>
<organism evidence="1 2">
    <name type="scientific">Rhizophagus irregularis</name>
    <dbReference type="NCBI Taxonomy" id="588596"/>
    <lineage>
        <taxon>Eukaryota</taxon>
        <taxon>Fungi</taxon>
        <taxon>Fungi incertae sedis</taxon>
        <taxon>Mucoromycota</taxon>
        <taxon>Glomeromycotina</taxon>
        <taxon>Glomeromycetes</taxon>
        <taxon>Glomerales</taxon>
        <taxon>Glomeraceae</taxon>
        <taxon>Rhizophagus</taxon>
    </lineage>
</organism>
<proteinExistence type="predicted"/>
<dbReference type="Gene3D" id="3.80.10.10">
    <property type="entry name" value="Ribonuclease Inhibitor"/>
    <property type="match status" value="2"/>
</dbReference>
<dbReference type="SUPFAM" id="SSF52047">
    <property type="entry name" value="RNI-like"/>
    <property type="match status" value="1"/>
</dbReference>
<dbReference type="Proteomes" id="UP000234323">
    <property type="component" value="Unassembled WGS sequence"/>
</dbReference>
<comment type="caution">
    <text evidence="1">The sequence shown here is derived from an EMBL/GenBank/DDBJ whole genome shotgun (WGS) entry which is preliminary data.</text>
</comment>
<dbReference type="EMBL" id="LLXI01001246">
    <property type="protein sequence ID" value="PKY52656.1"/>
    <property type="molecule type" value="Genomic_DNA"/>
</dbReference>
<evidence type="ECO:0000313" key="1">
    <source>
        <dbReference type="EMBL" id="PKY52656.1"/>
    </source>
</evidence>
<name>A0A2I1H186_9GLOM</name>
<sequence length="483" mass="56625">MFQLPADCLNEIFEHFENDKFTLHSCMLVNRYWCGVSVRIFWRNARNYNTSNFNTLIACLPITSKEILYNNEIIISTSTLKTPIFNYASFCKVLSVNRVYYKIERILENQQYISPQILKYYTLIVAQEIFQMFMKEISSLRSFSFYSYPDMTFNIYFIGAKDCLRNLTELCCSSDISPEIFYQLSQICYNIQSLTIGFERIIAHGIADLISVQRNLKSFDMILCHGMRINEQTNIIFSTLLRKFPNTLIKLNVYGRNNYFSLLFIANLSNLQELKLSFDCGEYFVDFEKLQYANFPHLQVLTIPDAYPRDGLLIKFLESNGKNLKEICIRETKGCDDISLNIAIAKFCPNLKKFSVGIKKLVSLKIILLCCKNLESIKIWCGWEFLSMKEALEAFVKYSQNANELILFHEFAERFRLSPEELESAFMKWTDREPQKSFSLVVIKYDGISLDSDENIEIINKYIKLGVIKKFKAMNFEDEEFYY</sequence>
<accession>A0A2I1H186</accession>
<evidence type="ECO:0008006" key="3">
    <source>
        <dbReference type="Google" id="ProtNLM"/>
    </source>
</evidence>
<dbReference type="InterPro" id="IPR032675">
    <property type="entry name" value="LRR_dom_sf"/>
</dbReference>
<protein>
    <recommendedName>
        <fullName evidence="3">F-box domain-containing protein</fullName>
    </recommendedName>
</protein>
<dbReference type="VEuPathDB" id="FungiDB:RhiirA1_467101"/>
<evidence type="ECO:0000313" key="2">
    <source>
        <dbReference type="Proteomes" id="UP000234323"/>
    </source>
</evidence>
<dbReference type="VEuPathDB" id="FungiDB:FUN_020689"/>